<accession>A0ACC0V014</accession>
<reference evidence="1" key="1">
    <citation type="submission" date="2022-10" db="EMBL/GenBank/DDBJ databases">
        <title>Complete Genome of Trichothecium roseum strain YXFP-22015, a Plant Pathogen Isolated from Citrus.</title>
        <authorList>
            <person name="Wang Y."/>
            <person name="Zhu L."/>
        </authorList>
    </citation>
    <scope>NUCLEOTIDE SEQUENCE</scope>
    <source>
        <strain evidence="1">YXFP-22015</strain>
    </source>
</reference>
<comment type="caution">
    <text evidence="1">The sequence shown here is derived from an EMBL/GenBank/DDBJ whole genome shotgun (WGS) entry which is preliminary data.</text>
</comment>
<organism evidence="1 2">
    <name type="scientific">Trichothecium roseum</name>
    <dbReference type="NCBI Taxonomy" id="47278"/>
    <lineage>
        <taxon>Eukaryota</taxon>
        <taxon>Fungi</taxon>
        <taxon>Dikarya</taxon>
        <taxon>Ascomycota</taxon>
        <taxon>Pezizomycotina</taxon>
        <taxon>Sordariomycetes</taxon>
        <taxon>Hypocreomycetidae</taxon>
        <taxon>Hypocreales</taxon>
        <taxon>Hypocreales incertae sedis</taxon>
        <taxon>Trichothecium</taxon>
    </lineage>
</organism>
<evidence type="ECO:0000313" key="2">
    <source>
        <dbReference type="Proteomes" id="UP001163324"/>
    </source>
</evidence>
<evidence type="ECO:0000313" key="1">
    <source>
        <dbReference type="EMBL" id="KAI9899744.1"/>
    </source>
</evidence>
<sequence length="1155" mass="128713">MDRDKEPLTARLNRRPSTSLTVRTEPRKPQFTGSEMARDGARSAMSMGSSPQSEGRNRNSLSRTSTTPLSASQQLRWMPPGASAGTTRRTISESHISRASLLASVGPPSKIPKPDDKSPFSRRLPMSLAEAYQRAEDEDHSDIMDDDRAQPSPSPAPRSWRATEATRRRQQIGRSNTTPDRSVNYAKSPGTKPGMSRASSVNGRRVSSPRSPMSPTSPKSPKSAKSFNWQVDEDFTAGDLQVSDSPRLKTGTDSQPFANRLPFDDGSEVDINSNTRVNNPGSRNTKLDEIRSREVRNGNNVPLSPTNTRIDEIKTRENQAESQIPIPERRLSNTRNTKLEDIRQREQDGVPKRQQALAKLEDIKERNSMASSRSSEDKKMFSSMESSQESAQSYEEAKTPNDKNGLNNWDKISNIPITVFKKGQENGAKTPESNGRLSHRRSESRDLLRRLARAASSSPTQDESEKRRPNLLQKRDRGNSDVSLKGEKKTPESLSKSDKRSSDGSSLSSRASRLTSKLSARINERRSDEEDRGDRPRSRIGFPGLRRMGSIDSTKSKRSSIHSNADPTERISGEAKLFAPGDKFSEAASTRAPSPTRAEDEEKPKEQLEEQKEVADKDADKVVPEVADEAIDKDADKDSEYEKVEREDEQEVAQERDVESTPKAKKLDPQTMPTPKITGAYVETPATVRQTNALEDALKDAMQDIAEEEEQEPTDSKPAAGKKQQALADIFGERSSSPPSDRDVFSDPETSDERQRRAKTTSSAAVKRRQRSLSLPRKRQPVKNTAKLPSVKDDLMELQRANNIDDSTLDDLEEILSGRKAAPAVVEKLLKDLPPAEDDSTDYELEAALKKAQEEKSRAENASAVNVKKEEGEEGGENSTENELEVYGRVEKKLGRALLGIGDSKKGIERHIERLQGNIDRLEDMYSAAQELKTEPNSPTTSEVESATTYLNKSETATSSQTSFSVPMPRFFTRDPAFRMTPLGIVVLLFSIWYAAESTTCGLYCRPAVCTTTPCVWSRSDPDTFGTAIPIKLDQWFANGQGRAVVSTTLDNARDAYADLVDAITGRSIMDADVQFMSIEDRRSHRRRLRKKGLASASAVQEEVPRETRERWDSWRREYQEMERRREMWAASGGSADDYDDADVDELLGGDTRVY</sequence>
<proteinExistence type="predicted"/>
<keyword evidence="2" id="KW-1185">Reference proteome</keyword>
<dbReference type="Proteomes" id="UP001163324">
    <property type="component" value="Chromosome 5"/>
</dbReference>
<dbReference type="EMBL" id="CM047944">
    <property type="protein sequence ID" value="KAI9899744.1"/>
    <property type="molecule type" value="Genomic_DNA"/>
</dbReference>
<name>A0ACC0V014_9HYPO</name>
<protein>
    <submittedName>
        <fullName evidence="1">Uncharacterized protein</fullName>
    </submittedName>
</protein>
<gene>
    <name evidence="1" type="ORF">N3K66_006205</name>
</gene>